<name>A0A495VMY5_9RHOO</name>
<dbReference type="EMBL" id="RBXP01000020">
    <property type="protein sequence ID" value="RKT49685.1"/>
    <property type="molecule type" value="Genomic_DNA"/>
</dbReference>
<sequence length="218" mass="23537">MNAPLLHNISGQAAISDDALGLTRIFEPAIQIAEWRRPPDPAIVHWLERHAGDLGSGLRQILRPGDRPQLAHWPAGPGREALADDLALLAEILGELLAADHVGLRLEVVDQAMCPRLHVDRVGIRLLCTYRGPGTEWVDDSGIDRRLLGAAAAGKPDECSGLLLSGHRIERLAPFSVALLKGQHWQGNGDRGIVHRSPPVTPACAPRILVALDAAWTD</sequence>
<evidence type="ECO:0000313" key="2">
    <source>
        <dbReference type="Proteomes" id="UP000270626"/>
    </source>
</evidence>
<accession>A0A495VMY5</accession>
<gene>
    <name evidence="1" type="ORF">DFR40_3351</name>
</gene>
<dbReference type="Pfam" id="PF08856">
    <property type="entry name" value="DUF1826"/>
    <property type="match status" value="1"/>
</dbReference>
<dbReference type="Proteomes" id="UP000270626">
    <property type="component" value="Unassembled WGS sequence"/>
</dbReference>
<organism evidence="1 2">
    <name type="scientific">Azonexus fungiphilus</name>
    <dbReference type="NCBI Taxonomy" id="146940"/>
    <lineage>
        <taxon>Bacteria</taxon>
        <taxon>Pseudomonadati</taxon>
        <taxon>Pseudomonadota</taxon>
        <taxon>Betaproteobacteria</taxon>
        <taxon>Rhodocyclales</taxon>
        <taxon>Azonexaceae</taxon>
        <taxon>Azonexus</taxon>
    </lineage>
</organism>
<proteinExistence type="predicted"/>
<dbReference type="AlphaFoldDB" id="A0A495VMY5"/>
<evidence type="ECO:0000313" key="1">
    <source>
        <dbReference type="EMBL" id="RKT49685.1"/>
    </source>
</evidence>
<dbReference type="InterPro" id="IPR014955">
    <property type="entry name" value="DUF1826"/>
</dbReference>
<reference evidence="1 2" key="1">
    <citation type="submission" date="2018-10" db="EMBL/GenBank/DDBJ databases">
        <title>Genomic Encyclopedia of Type Strains, Phase IV (KMG-IV): sequencing the most valuable type-strain genomes for metagenomic binning, comparative biology and taxonomic classification.</title>
        <authorList>
            <person name="Goeker M."/>
        </authorList>
    </citation>
    <scope>NUCLEOTIDE SEQUENCE [LARGE SCALE GENOMIC DNA]</scope>
    <source>
        <strain evidence="1 2">DSM 23841</strain>
    </source>
</reference>
<keyword evidence="2" id="KW-1185">Reference proteome</keyword>
<protein>
    <submittedName>
        <fullName evidence="1">Uncharacterized protein DUF1826</fullName>
    </submittedName>
</protein>
<dbReference type="OrthoDB" id="5342505at2"/>
<comment type="caution">
    <text evidence="1">The sequence shown here is derived from an EMBL/GenBank/DDBJ whole genome shotgun (WGS) entry which is preliminary data.</text>
</comment>
<dbReference type="RefSeq" id="WP_121459604.1">
    <property type="nucleotide sequence ID" value="NZ_RBXP01000020.1"/>
</dbReference>